<evidence type="ECO:0000256" key="6">
    <source>
        <dbReference type="SAM" id="MobiDB-lite"/>
    </source>
</evidence>
<dbReference type="InterPro" id="IPR053061">
    <property type="entry name" value="AN1-type_zinc_finger"/>
</dbReference>
<dbReference type="SUPFAM" id="SSF118310">
    <property type="entry name" value="AN1-like Zinc finger"/>
    <property type="match status" value="1"/>
</dbReference>
<proteinExistence type="predicted"/>
<dbReference type="Pfam" id="PF01428">
    <property type="entry name" value="zf-AN1"/>
    <property type="match status" value="1"/>
</dbReference>
<dbReference type="InterPro" id="IPR029071">
    <property type="entry name" value="Ubiquitin-like_domsf"/>
</dbReference>
<dbReference type="SMART" id="SM00213">
    <property type="entry name" value="UBQ"/>
    <property type="match status" value="1"/>
</dbReference>
<feature type="region of interest" description="Disordered" evidence="6">
    <location>
        <begin position="361"/>
        <end position="383"/>
    </location>
</feature>
<evidence type="ECO:0000259" key="8">
    <source>
        <dbReference type="PROSITE" id="PS51039"/>
    </source>
</evidence>
<dbReference type="InterPro" id="IPR000058">
    <property type="entry name" value="Znf_AN1"/>
</dbReference>
<dbReference type="SUPFAM" id="SSF54236">
    <property type="entry name" value="Ubiquitin-like"/>
    <property type="match status" value="1"/>
</dbReference>
<dbReference type="Gene3D" id="4.10.1110.10">
    <property type="entry name" value="AN1-like Zinc finger"/>
    <property type="match status" value="1"/>
</dbReference>
<evidence type="ECO:0000313" key="9">
    <source>
        <dbReference type="EMBL" id="GFN98308.1"/>
    </source>
</evidence>
<keyword evidence="3" id="KW-0862">Zinc</keyword>
<evidence type="ECO:0000256" key="5">
    <source>
        <dbReference type="SAM" id="Coils"/>
    </source>
</evidence>
<organism evidence="9 10">
    <name type="scientific">Plakobranchus ocellatus</name>
    <dbReference type="NCBI Taxonomy" id="259542"/>
    <lineage>
        <taxon>Eukaryota</taxon>
        <taxon>Metazoa</taxon>
        <taxon>Spiralia</taxon>
        <taxon>Lophotrochozoa</taxon>
        <taxon>Mollusca</taxon>
        <taxon>Gastropoda</taxon>
        <taxon>Heterobranchia</taxon>
        <taxon>Euthyneura</taxon>
        <taxon>Panpulmonata</taxon>
        <taxon>Sacoglossa</taxon>
        <taxon>Placobranchoidea</taxon>
        <taxon>Plakobranchidae</taxon>
        <taxon>Plakobranchus</taxon>
    </lineage>
</organism>
<evidence type="ECO:0000256" key="3">
    <source>
        <dbReference type="ARBA" id="ARBA00022833"/>
    </source>
</evidence>
<feature type="compositionally biased region" description="Acidic residues" evidence="6">
    <location>
        <begin position="145"/>
        <end position="157"/>
    </location>
</feature>
<evidence type="ECO:0000313" key="10">
    <source>
        <dbReference type="Proteomes" id="UP000735302"/>
    </source>
</evidence>
<keyword evidence="2 4" id="KW-0863">Zinc-finger</keyword>
<dbReference type="PANTHER" id="PTHR46728:SF1">
    <property type="entry name" value="AN1-TYPE ZINC FINGER PROTEIN 4"/>
    <property type="match status" value="1"/>
</dbReference>
<protein>
    <submittedName>
        <fullName evidence="9">An1-type Zinc finger protein 4</fullName>
    </submittedName>
</protein>
<dbReference type="Pfam" id="PF00240">
    <property type="entry name" value="ubiquitin"/>
    <property type="match status" value="1"/>
</dbReference>
<sequence>MELFIETLTGTAFELRVSPFETILSVKAKIQRLEGIPISHQHLIWQSVELEDDFCLHDYNIHSGATLKLVLAMRGGPINTRRIPVEDTALREMAEYMEANREEILDKLPGTSNVTLLVFREGDKLNFFRVVDPRPDGSLTPEAMYPDEEDDEDEDGPCAEKIEENTKMKEKMDQLRLNMEKISLTKKVKHKTPSPGHGHGPHSNVARMRLRGLPSASASRSPSATLSHQALNKNMCLPPVGHTFVSPRPTEGDGAPGASGLCLAAQSAVESLAQTAAAAAETDAQSPSLVAVTSGADLVPAALKASALLKKTESAASEEETGGTKSEDSGGGGGVLSNISAAAAAASDTTASAISRAENHDAFLPHPPFGSARAGAGGGTSSARRDLLRLSGLSETPHNFTAASARRRETLTSMLETLQETRGFNTGSMLGTSAYESSNGDDINTGGNGGVSKVPNKRKVVGSDHWEQFNTPGGASSTTSIMADPYKRSPISSRKDFVLDAFLRPGTTNRRKEFALEGLSSSEARAMSGILRQASIEKIGSSHIGSISPSKSRLGNYCSSIQEAPRITTPESRLMSARLQRVSAKGDRHRISPTHRLPPMKAKKKQKRCFLCGKKTGLATSYQCRCGNNFCASHRYAESHDCSFDYKTEGRKLLEQSNPLVSAPKLPKI</sequence>
<feature type="region of interest" description="Disordered" evidence="6">
    <location>
        <begin position="136"/>
        <end position="157"/>
    </location>
</feature>
<dbReference type="AlphaFoldDB" id="A0AAV3ZSI7"/>
<dbReference type="InterPro" id="IPR035896">
    <property type="entry name" value="AN1-like_Znf"/>
</dbReference>
<dbReference type="PROSITE" id="PS50053">
    <property type="entry name" value="UBIQUITIN_2"/>
    <property type="match status" value="1"/>
</dbReference>
<comment type="caution">
    <text evidence="9">The sequence shown here is derived from an EMBL/GenBank/DDBJ whole genome shotgun (WGS) entry which is preliminary data.</text>
</comment>
<name>A0AAV3ZSI7_9GAST</name>
<reference evidence="9 10" key="1">
    <citation type="journal article" date="2021" name="Elife">
        <title>Chloroplast acquisition without the gene transfer in kleptoplastic sea slugs, Plakobranchus ocellatus.</title>
        <authorList>
            <person name="Maeda T."/>
            <person name="Takahashi S."/>
            <person name="Yoshida T."/>
            <person name="Shimamura S."/>
            <person name="Takaki Y."/>
            <person name="Nagai Y."/>
            <person name="Toyoda A."/>
            <person name="Suzuki Y."/>
            <person name="Arimoto A."/>
            <person name="Ishii H."/>
            <person name="Satoh N."/>
            <person name="Nishiyama T."/>
            <person name="Hasebe M."/>
            <person name="Maruyama T."/>
            <person name="Minagawa J."/>
            <person name="Obokata J."/>
            <person name="Shigenobu S."/>
        </authorList>
    </citation>
    <scope>NUCLEOTIDE SEQUENCE [LARGE SCALE GENOMIC DNA]</scope>
</reference>
<dbReference type="CDD" id="cd01802">
    <property type="entry name" value="Ubl_ZFAND4"/>
    <property type="match status" value="1"/>
</dbReference>
<feature type="region of interest" description="Disordered" evidence="6">
    <location>
        <begin position="313"/>
        <end position="334"/>
    </location>
</feature>
<dbReference type="InterPro" id="IPR000626">
    <property type="entry name" value="Ubiquitin-like_dom"/>
</dbReference>
<evidence type="ECO:0000256" key="1">
    <source>
        <dbReference type="ARBA" id="ARBA00022723"/>
    </source>
</evidence>
<accession>A0AAV3ZSI7</accession>
<evidence type="ECO:0000256" key="2">
    <source>
        <dbReference type="ARBA" id="ARBA00022771"/>
    </source>
</evidence>
<dbReference type="PRINTS" id="PR00348">
    <property type="entry name" value="UBIQUITIN"/>
</dbReference>
<dbReference type="InterPro" id="IPR019956">
    <property type="entry name" value="Ubiquitin_dom"/>
</dbReference>
<dbReference type="GO" id="GO:0008270">
    <property type="term" value="F:zinc ion binding"/>
    <property type="evidence" value="ECO:0007669"/>
    <property type="project" value="UniProtKB-KW"/>
</dbReference>
<evidence type="ECO:0000256" key="4">
    <source>
        <dbReference type="PROSITE-ProRule" id="PRU00449"/>
    </source>
</evidence>
<feature type="coiled-coil region" evidence="5">
    <location>
        <begin position="158"/>
        <end position="185"/>
    </location>
</feature>
<feature type="domain" description="Ubiquitin-like" evidence="7">
    <location>
        <begin position="1"/>
        <end position="76"/>
    </location>
</feature>
<feature type="domain" description="AN1-type" evidence="8">
    <location>
        <begin position="603"/>
        <end position="650"/>
    </location>
</feature>
<dbReference type="PANTHER" id="PTHR46728">
    <property type="entry name" value="AN1-TYPE ZINC FINGER PROTEIN 4"/>
    <property type="match status" value="1"/>
</dbReference>
<gene>
    <name evidence="9" type="ORF">PoB_002481400</name>
</gene>
<evidence type="ECO:0000259" key="7">
    <source>
        <dbReference type="PROSITE" id="PS50053"/>
    </source>
</evidence>
<dbReference type="SMART" id="SM00154">
    <property type="entry name" value="ZnF_AN1"/>
    <property type="match status" value="1"/>
</dbReference>
<dbReference type="PROSITE" id="PS51039">
    <property type="entry name" value="ZF_AN1"/>
    <property type="match status" value="1"/>
</dbReference>
<dbReference type="EMBL" id="BLXT01002845">
    <property type="protein sequence ID" value="GFN98308.1"/>
    <property type="molecule type" value="Genomic_DNA"/>
</dbReference>
<dbReference type="Gene3D" id="3.10.20.90">
    <property type="entry name" value="Phosphatidylinositol 3-kinase Catalytic Subunit, Chain A, domain 1"/>
    <property type="match status" value="1"/>
</dbReference>
<keyword evidence="1" id="KW-0479">Metal-binding</keyword>
<keyword evidence="10" id="KW-1185">Reference proteome</keyword>
<dbReference type="Proteomes" id="UP000735302">
    <property type="component" value="Unassembled WGS sequence"/>
</dbReference>
<keyword evidence="5" id="KW-0175">Coiled coil</keyword>